<dbReference type="AlphaFoldDB" id="A0A4R1G2Z9"/>
<accession>A0A4R1G2Z9</accession>
<feature type="transmembrane region" description="Helical" evidence="1">
    <location>
        <begin position="49"/>
        <end position="68"/>
    </location>
</feature>
<comment type="caution">
    <text evidence="2">The sequence shown here is derived from an EMBL/GenBank/DDBJ whole genome shotgun (WGS) entry which is preliminary data.</text>
</comment>
<feature type="transmembrane region" description="Helical" evidence="1">
    <location>
        <begin position="207"/>
        <end position="232"/>
    </location>
</feature>
<keyword evidence="1" id="KW-1133">Transmembrane helix</keyword>
<gene>
    <name evidence="2" type="ORF">EV694_0666</name>
</gene>
<evidence type="ECO:0000313" key="2">
    <source>
        <dbReference type="EMBL" id="TCK02018.1"/>
    </source>
</evidence>
<organism evidence="2 3">
    <name type="scientific">Volucribacter psittacicida</name>
    <dbReference type="NCBI Taxonomy" id="203482"/>
    <lineage>
        <taxon>Bacteria</taxon>
        <taxon>Pseudomonadati</taxon>
        <taxon>Pseudomonadota</taxon>
        <taxon>Gammaproteobacteria</taxon>
        <taxon>Pasteurellales</taxon>
        <taxon>Pasteurellaceae</taxon>
        <taxon>Volucribacter</taxon>
    </lineage>
</organism>
<reference evidence="2 3" key="1">
    <citation type="submission" date="2019-03" db="EMBL/GenBank/DDBJ databases">
        <title>Genomic Encyclopedia of Type Strains, Phase IV (KMG-IV): sequencing the most valuable type-strain genomes for metagenomic binning, comparative biology and taxonomic classification.</title>
        <authorList>
            <person name="Goeker M."/>
        </authorList>
    </citation>
    <scope>NUCLEOTIDE SEQUENCE [LARGE SCALE GENOMIC DNA]</scope>
    <source>
        <strain evidence="2 3">DSM 15534</strain>
    </source>
</reference>
<feature type="transmembrane region" description="Helical" evidence="1">
    <location>
        <begin position="20"/>
        <end position="43"/>
    </location>
</feature>
<sequence>MGNLEKSKDNNKETIIVKMFVFLLILIIAIFIIIPVVKHIILIIIEYKYVSLLLLLLILFIWLEYFLVKKYKKRNYKTNILSYITITLWLYIFLKFTIFILLKPIVPDLLYKYFEFFILCFFMFFLFFFFCFKFFFYLFSEINFDCMESVIVFFKNKYIQGVLPFIFSFLIYPMIEPSINSNAHEEVYNFLSAISISESKAIFKVNIVAILLISYFLLLSLLISMFLIIMFVKNDISENNDNDNLGISIKDSNLIKLFLVFFTIVTFIPNFINIINKYSSNDKIKNYYSKVIASYDFLSVNIFCKNNKNGYVDMIIDSSLNKHMEKLIKNVNGDSEEELKKKYKSKLKKENNSNEYNEKARIQIVDLYREKDNAIIALPIWENNQFDKNIVSYEFLPININPDCSIKNN</sequence>
<feature type="transmembrane region" description="Helical" evidence="1">
    <location>
        <begin position="253"/>
        <end position="272"/>
    </location>
</feature>
<evidence type="ECO:0000313" key="3">
    <source>
        <dbReference type="Proteomes" id="UP000294702"/>
    </source>
</evidence>
<feature type="transmembrane region" description="Helical" evidence="1">
    <location>
        <begin position="80"/>
        <end position="102"/>
    </location>
</feature>
<keyword evidence="1" id="KW-0812">Transmembrane</keyword>
<name>A0A4R1G2Z9_9PAST</name>
<dbReference type="Proteomes" id="UP000294702">
    <property type="component" value="Unassembled WGS sequence"/>
</dbReference>
<dbReference type="EMBL" id="SMFT01000001">
    <property type="protein sequence ID" value="TCK02018.1"/>
    <property type="molecule type" value="Genomic_DNA"/>
</dbReference>
<feature type="transmembrane region" description="Helical" evidence="1">
    <location>
        <begin position="114"/>
        <end position="138"/>
    </location>
</feature>
<protein>
    <submittedName>
        <fullName evidence="2">Uncharacterized protein</fullName>
    </submittedName>
</protein>
<dbReference type="RefSeq" id="WP_132689135.1">
    <property type="nucleotide sequence ID" value="NZ_SMFT01000001.1"/>
</dbReference>
<proteinExistence type="predicted"/>
<evidence type="ECO:0000256" key="1">
    <source>
        <dbReference type="SAM" id="Phobius"/>
    </source>
</evidence>
<keyword evidence="1" id="KW-0472">Membrane</keyword>
<keyword evidence="3" id="KW-1185">Reference proteome</keyword>